<protein>
    <submittedName>
        <fullName evidence="2">Uncharacterized protein</fullName>
    </submittedName>
</protein>
<feature type="compositionally biased region" description="Basic and acidic residues" evidence="1">
    <location>
        <begin position="103"/>
        <end position="118"/>
    </location>
</feature>
<evidence type="ECO:0000313" key="3">
    <source>
        <dbReference type="Proteomes" id="UP001590951"/>
    </source>
</evidence>
<feature type="region of interest" description="Disordered" evidence="1">
    <location>
        <begin position="1"/>
        <end position="57"/>
    </location>
</feature>
<dbReference type="EMBL" id="JBHFEH010000005">
    <property type="protein sequence ID" value="KAL2057410.1"/>
    <property type="molecule type" value="Genomic_DNA"/>
</dbReference>
<accession>A0ABR4BHW6</accession>
<feature type="region of interest" description="Disordered" evidence="1">
    <location>
        <begin position="74"/>
        <end position="118"/>
    </location>
</feature>
<feature type="compositionally biased region" description="Basic and acidic residues" evidence="1">
    <location>
        <begin position="25"/>
        <end position="36"/>
    </location>
</feature>
<gene>
    <name evidence="2" type="ORF">ABVK25_002463</name>
</gene>
<proteinExistence type="predicted"/>
<keyword evidence="3" id="KW-1185">Reference proteome</keyword>
<feature type="compositionally biased region" description="Basic residues" evidence="1">
    <location>
        <begin position="14"/>
        <end position="24"/>
    </location>
</feature>
<evidence type="ECO:0000256" key="1">
    <source>
        <dbReference type="SAM" id="MobiDB-lite"/>
    </source>
</evidence>
<organism evidence="2 3">
    <name type="scientific">Lepraria finkii</name>
    <dbReference type="NCBI Taxonomy" id="1340010"/>
    <lineage>
        <taxon>Eukaryota</taxon>
        <taxon>Fungi</taxon>
        <taxon>Dikarya</taxon>
        <taxon>Ascomycota</taxon>
        <taxon>Pezizomycotina</taxon>
        <taxon>Lecanoromycetes</taxon>
        <taxon>OSLEUM clade</taxon>
        <taxon>Lecanoromycetidae</taxon>
        <taxon>Lecanorales</taxon>
        <taxon>Lecanorineae</taxon>
        <taxon>Stereocaulaceae</taxon>
        <taxon>Lepraria</taxon>
    </lineage>
</organism>
<comment type="caution">
    <text evidence="2">The sequence shown here is derived from an EMBL/GenBank/DDBJ whole genome shotgun (WGS) entry which is preliminary data.</text>
</comment>
<evidence type="ECO:0000313" key="2">
    <source>
        <dbReference type="EMBL" id="KAL2057410.1"/>
    </source>
</evidence>
<reference evidence="2 3" key="1">
    <citation type="submission" date="2024-09" db="EMBL/GenBank/DDBJ databases">
        <title>Rethinking Asexuality: The Enigmatic Case of Functional Sexual Genes in Lepraria (Stereocaulaceae).</title>
        <authorList>
            <person name="Doellman M."/>
            <person name="Sun Y."/>
            <person name="Barcenas-Pena A."/>
            <person name="Lumbsch H.T."/>
            <person name="Grewe F."/>
        </authorList>
    </citation>
    <scope>NUCLEOTIDE SEQUENCE [LARGE SCALE GENOMIC DNA]</scope>
    <source>
        <strain evidence="2 3">Grewe 0041</strain>
    </source>
</reference>
<name>A0ABR4BHW6_9LECA</name>
<sequence length="118" mass="13167">MKAGNWASAGHTSQSKRKQKKAKDQKKTTHDLDPKASSHGHISRHPPLLTPDPTQVTAQEELKDLLSGFKHEELENGASAVPTSEIALNNSLRKKQQRQCSRGAEKYFQRKSPRVDCP</sequence>
<dbReference type="Proteomes" id="UP001590951">
    <property type="component" value="Unassembled WGS sequence"/>
</dbReference>